<dbReference type="Gene3D" id="3.90.25.10">
    <property type="entry name" value="UDP-galactose 4-epimerase, domain 1"/>
    <property type="match status" value="1"/>
</dbReference>
<dbReference type="EC" id="1.1.1.133" evidence="3 6"/>
<reference evidence="8 9" key="1">
    <citation type="submission" date="2018-08" db="EMBL/GenBank/DDBJ databases">
        <title>Complete genome sequence of type strain Thalassospira indica MCCC 1A01103T, isolated from isolated from deep seawater of the Indian Ocean.</title>
        <authorList>
            <person name="Liu Y."/>
        </authorList>
    </citation>
    <scope>NUCLEOTIDE SEQUENCE [LARGE SCALE GENOMIC DNA]</scope>
    <source>
        <strain evidence="8 9">PB8BT</strain>
    </source>
</reference>
<comment type="function">
    <text evidence="6">Catalyzes the reduction of dTDP-6-deoxy-L-lyxo-4-hexulose to yield dTDP-L-rhamnose.</text>
</comment>
<comment type="cofactor">
    <cofactor evidence="6">
        <name>Mg(2+)</name>
        <dbReference type="ChEBI" id="CHEBI:18420"/>
    </cofactor>
    <text evidence="6">Binds 1 Mg(2+) ion per monomer.</text>
</comment>
<evidence type="ECO:0000256" key="1">
    <source>
        <dbReference type="ARBA" id="ARBA00004781"/>
    </source>
</evidence>
<evidence type="ECO:0000256" key="3">
    <source>
        <dbReference type="ARBA" id="ARBA00012929"/>
    </source>
</evidence>
<feature type="domain" description="RmlD-like substrate binding" evidence="7">
    <location>
        <begin position="3"/>
        <end position="293"/>
    </location>
</feature>
<keyword evidence="6" id="KW-0521">NADP</keyword>
<dbReference type="NCBIfam" id="TIGR01214">
    <property type="entry name" value="rmlD"/>
    <property type="match status" value="1"/>
</dbReference>
<name>A0ABM6Y183_9PROT</name>
<dbReference type="EMBL" id="CP031555">
    <property type="protein sequence ID" value="AXO15476.1"/>
    <property type="molecule type" value="Genomic_DNA"/>
</dbReference>
<protein>
    <recommendedName>
        <fullName evidence="4 6">dTDP-4-dehydrorhamnose reductase</fullName>
        <ecNumber evidence="3 6">1.1.1.133</ecNumber>
    </recommendedName>
</protein>
<dbReference type="InterPro" id="IPR036291">
    <property type="entry name" value="NAD(P)-bd_dom_sf"/>
</dbReference>
<accession>A0ABM6Y183</accession>
<dbReference type="GO" id="GO:0008831">
    <property type="term" value="F:dTDP-4-dehydrorhamnose reductase activity"/>
    <property type="evidence" value="ECO:0007669"/>
    <property type="project" value="UniProtKB-EC"/>
</dbReference>
<dbReference type="CDD" id="cd05254">
    <property type="entry name" value="dTDP_HR_like_SDR_e"/>
    <property type="match status" value="1"/>
</dbReference>
<dbReference type="Gene3D" id="3.40.50.720">
    <property type="entry name" value="NAD(P)-binding Rossmann-like Domain"/>
    <property type="match status" value="1"/>
</dbReference>
<dbReference type="InterPro" id="IPR005913">
    <property type="entry name" value="dTDP_dehydrorham_reduct"/>
</dbReference>
<proteinExistence type="inferred from homology"/>
<evidence type="ECO:0000256" key="5">
    <source>
        <dbReference type="ARBA" id="ARBA00048200"/>
    </source>
</evidence>
<keyword evidence="9" id="KW-1185">Reference proteome</keyword>
<comment type="similarity">
    <text evidence="2 6">Belongs to the dTDP-4-dehydrorhamnose reductase family.</text>
</comment>
<evidence type="ECO:0000256" key="6">
    <source>
        <dbReference type="RuleBase" id="RU364082"/>
    </source>
</evidence>
<evidence type="ECO:0000256" key="4">
    <source>
        <dbReference type="ARBA" id="ARBA00017099"/>
    </source>
</evidence>
<dbReference type="InterPro" id="IPR029903">
    <property type="entry name" value="RmlD-like-bd"/>
</dbReference>
<dbReference type="PANTHER" id="PTHR10491">
    <property type="entry name" value="DTDP-4-DEHYDRORHAMNOSE REDUCTASE"/>
    <property type="match status" value="1"/>
</dbReference>
<comment type="catalytic activity">
    <reaction evidence="5 6">
        <text>dTDP-beta-L-rhamnose + NADP(+) = dTDP-4-dehydro-beta-L-rhamnose + NADPH + H(+)</text>
        <dbReference type="Rhea" id="RHEA:21796"/>
        <dbReference type="ChEBI" id="CHEBI:15378"/>
        <dbReference type="ChEBI" id="CHEBI:57510"/>
        <dbReference type="ChEBI" id="CHEBI:57783"/>
        <dbReference type="ChEBI" id="CHEBI:58349"/>
        <dbReference type="ChEBI" id="CHEBI:62830"/>
        <dbReference type="EC" id="1.1.1.133"/>
    </reaction>
</comment>
<sequence length="303" mass="33543">MPKILVFGKNGQLARCLAASAHEFPDAQLVFVGREECDLEDASQIEPVIDRLQPDIVVNAAAYTAVDLAEQHEDIAFKVNGDAVRAMAEALAKRAIPLIHVSTDYVFDGKGTKPYREEDKVSPLGVYGNSKLAGEVAVREAHQKHLILRTSWVYSQFGKNFVKTMFNLMAQRDEVRIVDDQTGCPTSAHDLAHAILELCGAATSAEFDKFGTYHLTSDQEMTWFEFGKSIHKIALQEWGEDWKGKDCVVLPIKSSEFPTAAKRPEYSVLSCRLINDTFGIKLPNVEDSLTAVIRGRGKENADA</sequence>
<organism evidence="8 9">
    <name type="scientific">Thalassospira indica</name>
    <dbReference type="NCBI Taxonomy" id="1891279"/>
    <lineage>
        <taxon>Bacteria</taxon>
        <taxon>Pseudomonadati</taxon>
        <taxon>Pseudomonadota</taxon>
        <taxon>Alphaproteobacteria</taxon>
        <taxon>Rhodospirillales</taxon>
        <taxon>Thalassospiraceae</taxon>
        <taxon>Thalassospira</taxon>
    </lineage>
</organism>
<dbReference type="Proteomes" id="UP000256971">
    <property type="component" value="Chromosome"/>
</dbReference>
<dbReference type="SUPFAM" id="SSF51735">
    <property type="entry name" value="NAD(P)-binding Rossmann-fold domains"/>
    <property type="match status" value="1"/>
</dbReference>
<gene>
    <name evidence="8" type="primary">rfbD</name>
    <name evidence="8" type="ORF">DY252_15540</name>
</gene>
<evidence type="ECO:0000313" key="9">
    <source>
        <dbReference type="Proteomes" id="UP000256971"/>
    </source>
</evidence>
<evidence type="ECO:0000259" key="7">
    <source>
        <dbReference type="Pfam" id="PF04321"/>
    </source>
</evidence>
<dbReference type="PANTHER" id="PTHR10491:SF4">
    <property type="entry name" value="METHIONINE ADENOSYLTRANSFERASE 2 SUBUNIT BETA"/>
    <property type="match status" value="1"/>
</dbReference>
<evidence type="ECO:0000313" key="8">
    <source>
        <dbReference type="EMBL" id="AXO15476.1"/>
    </source>
</evidence>
<evidence type="ECO:0000256" key="2">
    <source>
        <dbReference type="ARBA" id="ARBA00010944"/>
    </source>
</evidence>
<keyword evidence="6 8" id="KW-0560">Oxidoreductase</keyword>
<comment type="pathway">
    <text evidence="1 6">Carbohydrate biosynthesis; dTDP-L-rhamnose biosynthesis.</text>
</comment>
<dbReference type="Pfam" id="PF04321">
    <property type="entry name" value="RmlD_sub_bind"/>
    <property type="match status" value="1"/>
</dbReference>
<dbReference type="RefSeq" id="WP_064790610.1">
    <property type="nucleotide sequence ID" value="NZ_CP031555.1"/>
</dbReference>